<evidence type="ECO:0000313" key="2">
    <source>
        <dbReference type="Proteomes" id="UP000245753"/>
    </source>
</evidence>
<sequence length="155" mass="17214">MYEFKQNPEEEGEFSFILPGCYGAPGGVRIRVNRLVPSDLSMRESADVAVKACQLVCLASDVARGRLSGRSLDRNVTEKGIDRLEFMAGLLRLSHKDSALHGHLPPVPLYLYGTVLNSDLFDACAGLTIGKEIYQSSIVLRRWGSRWMCTFLDFG</sequence>
<comment type="caution">
    <text evidence="1">The sequence shown here is derived from an EMBL/GenBank/DDBJ whole genome shotgun (WGS) entry which is preliminary data.</text>
</comment>
<dbReference type="OrthoDB" id="3238427at2"/>
<organism evidence="1 2">
    <name type="scientific">Bifidobacterium catulorum</name>
    <dbReference type="NCBI Taxonomy" id="1630173"/>
    <lineage>
        <taxon>Bacteria</taxon>
        <taxon>Bacillati</taxon>
        <taxon>Actinomycetota</taxon>
        <taxon>Actinomycetes</taxon>
        <taxon>Bifidobacteriales</taxon>
        <taxon>Bifidobacteriaceae</taxon>
        <taxon>Bifidobacterium</taxon>
    </lineage>
</organism>
<evidence type="ECO:0000313" key="1">
    <source>
        <dbReference type="EMBL" id="PWG59384.1"/>
    </source>
</evidence>
<dbReference type="Proteomes" id="UP000245753">
    <property type="component" value="Unassembled WGS sequence"/>
</dbReference>
<proteinExistence type="predicted"/>
<dbReference type="AlphaFoldDB" id="A0A2U2MRC5"/>
<dbReference type="RefSeq" id="WP_109137723.1">
    <property type="nucleotide sequence ID" value="NZ_QFFN01000023.1"/>
</dbReference>
<protein>
    <submittedName>
        <fullName evidence="1">Uncharacterized protein</fullName>
    </submittedName>
</protein>
<keyword evidence="2" id="KW-1185">Reference proteome</keyword>
<gene>
    <name evidence="1" type="ORF">DF200_07840</name>
</gene>
<name>A0A2U2MRC5_9BIFI</name>
<reference evidence="1 2" key="1">
    <citation type="journal article" date="2018" name="Int. J. Syst. Evol. Microbiol.">
        <title>Bifidobacterium catulorum sp. nov., a novel taxon from the faeces of the baby common marmoset (Callithrix jacchus).</title>
        <authorList>
            <person name="Modesto M."/>
            <person name="Michelini S."/>
            <person name="Oki K."/>
            <person name="Biavati B."/>
            <person name="Watanabe K."/>
            <person name="Mattarelli P."/>
        </authorList>
    </citation>
    <scope>NUCLEOTIDE SEQUENCE [LARGE SCALE GENOMIC DNA]</scope>
    <source>
        <strain evidence="1 2">MRM 8.19</strain>
    </source>
</reference>
<dbReference type="EMBL" id="QFFN01000023">
    <property type="protein sequence ID" value="PWG59384.1"/>
    <property type="molecule type" value="Genomic_DNA"/>
</dbReference>
<accession>A0A2U2MRC5</accession>